<dbReference type="Pfam" id="PF13561">
    <property type="entry name" value="adh_short_C2"/>
    <property type="match status" value="1"/>
</dbReference>
<organism evidence="3 4">
    <name type="scientific">Nonlabens dokdonensis</name>
    <dbReference type="NCBI Taxonomy" id="328515"/>
    <lineage>
        <taxon>Bacteria</taxon>
        <taxon>Pseudomonadati</taxon>
        <taxon>Bacteroidota</taxon>
        <taxon>Flavobacteriia</taxon>
        <taxon>Flavobacteriales</taxon>
        <taxon>Flavobacteriaceae</taxon>
        <taxon>Nonlabens</taxon>
    </lineage>
</organism>
<dbReference type="InterPro" id="IPR051122">
    <property type="entry name" value="SDR_DHRS6-like"/>
</dbReference>
<evidence type="ECO:0000313" key="4">
    <source>
        <dbReference type="Proteomes" id="UP000196102"/>
    </source>
</evidence>
<evidence type="ECO:0000313" key="3">
    <source>
        <dbReference type="EMBL" id="OUS16283.1"/>
    </source>
</evidence>
<dbReference type="PANTHER" id="PTHR43477:SF1">
    <property type="entry name" value="DIHYDROANTICAPSIN 7-DEHYDROGENASE"/>
    <property type="match status" value="1"/>
</dbReference>
<comment type="similarity">
    <text evidence="1">Belongs to the short-chain dehydrogenases/reductases (SDR) family.</text>
</comment>
<protein>
    <submittedName>
        <fullName evidence="3">Short-chain dehydrogenase</fullName>
    </submittedName>
</protein>
<dbReference type="EMBL" id="MAAX01000094">
    <property type="protein sequence ID" value="OUS16283.1"/>
    <property type="molecule type" value="Genomic_DNA"/>
</dbReference>
<dbReference type="GO" id="GO:0016491">
    <property type="term" value="F:oxidoreductase activity"/>
    <property type="evidence" value="ECO:0007669"/>
    <property type="project" value="UniProtKB-KW"/>
</dbReference>
<gene>
    <name evidence="3" type="ORF">A9Q93_05820</name>
</gene>
<sequence length="260" mass="28643">MVNDLQNKYGLVLGGSSGLGYASALKLAENGMNLIIFYRASRIQAAEIETRFDIIRSLGIQLLTVNSDVTREDKLSENLEKIKTFLNDKKLSVFLHSISKGNLKPMTGDNTLSTNDFLQTIHSMGISLYSWTKALFEADLFAKPAKILSFTSEGSTRPMKNYAAVSAAKATLEAINKSIAIEFAPHQITSNCIQAGVTDTLSLSMIPMYEELKAESLKRNPHRELTTPERVANVVYLMSREEASWITGTVIKVDGGESLQ</sequence>
<keyword evidence="2" id="KW-0560">Oxidoreductase</keyword>
<dbReference type="InterPro" id="IPR002347">
    <property type="entry name" value="SDR_fam"/>
</dbReference>
<dbReference type="PRINTS" id="PR00081">
    <property type="entry name" value="GDHRDH"/>
</dbReference>
<dbReference type="RefSeq" id="WP_303686464.1">
    <property type="nucleotide sequence ID" value="NZ_CAJXYO010000038.1"/>
</dbReference>
<evidence type="ECO:0000256" key="1">
    <source>
        <dbReference type="ARBA" id="ARBA00006484"/>
    </source>
</evidence>
<dbReference type="SUPFAM" id="SSF51735">
    <property type="entry name" value="NAD(P)-binding Rossmann-fold domains"/>
    <property type="match status" value="1"/>
</dbReference>
<dbReference type="Gene3D" id="3.40.50.720">
    <property type="entry name" value="NAD(P)-binding Rossmann-like Domain"/>
    <property type="match status" value="2"/>
</dbReference>
<evidence type="ECO:0000256" key="2">
    <source>
        <dbReference type="ARBA" id="ARBA00023002"/>
    </source>
</evidence>
<proteinExistence type="inferred from homology"/>
<dbReference type="AlphaFoldDB" id="A0A1Z8B106"/>
<dbReference type="InterPro" id="IPR036291">
    <property type="entry name" value="NAD(P)-bd_dom_sf"/>
</dbReference>
<reference evidence="4" key="1">
    <citation type="journal article" date="2017" name="Proc. Natl. Acad. Sci. U.S.A.">
        <title>Simulation of Deepwater Horizon oil plume reveals substrate specialization within a complex community of hydrocarbon-degraders.</title>
        <authorList>
            <person name="Hu P."/>
            <person name="Dubinsky E.A."/>
            <person name="Probst A.J."/>
            <person name="Wang J."/>
            <person name="Sieber C.M.K."/>
            <person name="Tom L.M."/>
            <person name="Gardinali P."/>
            <person name="Banfield J.F."/>
            <person name="Atlas R.M."/>
            <person name="Andersen G.L."/>
        </authorList>
    </citation>
    <scope>NUCLEOTIDE SEQUENCE [LARGE SCALE GENOMIC DNA]</scope>
</reference>
<comment type="caution">
    <text evidence="3">The sequence shown here is derived from an EMBL/GenBank/DDBJ whole genome shotgun (WGS) entry which is preliminary data.</text>
</comment>
<accession>A0A1Z8B106</accession>
<dbReference type="Proteomes" id="UP000196102">
    <property type="component" value="Unassembled WGS sequence"/>
</dbReference>
<dbReference type="PANTHER" id="PTHR43477">
    <property type="entry name" value="DIHYDROANTICAPSIN 7-DEHYDROGENASE"/>
    <property type="match status" value="1"/>
</dbReference>
<name>A0A1Z8B106_9FLAO</name>